<organism evidence="2 5">
    <name type="scientific">Peronospora belbahrii</name>
    <dbReference type="NCBI Taxonomy" id="622444"/>
    <lineage>
        <taxon>Eukaryota</taxon>
        <taxon>Sar</taxon>
        <taxon>Stramenopiles</taxon>
        <taxon>Oomycota</taxon>
        <taxon>Peronosporomycetes</taxon>
        <taxon>Peronosporales</taxon>
        <taxon>Peronosporaceae</taxon>
        <taxon>Peronospora</taxon>
    </lineage>
</organism>
<evidence type="ECO:0000313" key="4">
    <source>
        <dbReference type="Proteomes" id="UP001158986"/>
    </source>
</evidence>
<evidence type="ECO:0000313" key="2">
    <source>
        <dbReference type="EMBL" id="CAH0475157.1"/>
    </source>
</evidence>
<comment type="caution">
    <text evidence="2">The sequence shown here is derived from an EMBL/GenBank/DDBJ whole genome shotgun (WGS) entry which is preliminary data.</text>
</comment>
<evidence type="ECO:0000313" key="5">
    <source>
        <dbReference type="Proteomes" id="UP001160483"/>
    </source>
</evidence>
<sequence>MVLTKRTRSVPSSSKKKSCEIRSGMSVQDLKQLTAQRQRLELQARNSSRQTATAAKFSYVSSPSSTCSSSLSSPSPPRHHGDSRRYAAMHGYVPIRRRGLASDKMFVTCGGQEIFFMEGVINAPQGGC</sequence>
<feature type="compositionally biased region" description="Low complexity" evidence="1">
    <location>
        <begin position="60"/>
        <end position="73"/>
    </location>
</feature>
<name>A0AAU9KX01_9STRA</name>
<keyword evidence="4" id="KW-1185">Reference proteome</keyword>
<dbReference type="Proteomes" id="UP001158986">
    <property type="component" value="Unassembled WGS sequence"/>
</dbReference>
<gene>
    <name evidence="3" type="ORF">PBS001_LOCUS7991</name>
    <name evidence="2" type="ORF">PBS003_LOCUS1988</name>
</gene>
<evidence type="ECO:0000256" key="1">
    <source>
        <dbReference type="SAM" id="MobiDB-lite"/>
    </source>
</evidence>
<feature type="region of interest" description="Disordered" evidence="1">
    <location>
        <begin position="60"/>
        <end position="84"/>
    </location>
</feature>
<accession>A0AAU9KX01</accession>
<dbReference type="EMBL" id="CAKKTJ010000121">
    <property type="protein sequence ID" value="CAH0475157.1"/>
    <property type="molecule type" value="Genomic_DNA"/>
</dbReference>
<reference evidence="2 4" key="1">
    <citation type="submission" date="2021-11" db="EMBL/GenBank/DDBJ databases">
        <authorList>
            <person name="Islam A."/>
            <person name="Islam S."/>
            <person name="Flora M.S."/>
            <person name="Rahman M."/>
            <person name="Ziaur R.M."/>
            <person name="Epstein J.H."/>
            <person name="Hassan M."/>
            <person name="Klassen M."/>
            <person name="Woodard K."/>
            <person name="Webb A."/>
            <person name="Webby R.J."/>
            <person name="El Zowalaty M.E."/>
        </authorList>
    </citation>
    <scope>NUCLEOTIDE SEQUENCE</scope>
    <source>
        <strain evidence="3">Pbs1</strain>
        <strain evidence="2">Pbs3</strain>
    </source>
</reference>
<proteinExistence type="predicted"/>
<dbReference type="Proteomes" id="UP001160483">
    <property type="component" value="Unassembled WGS sequence"/>
</dbReference>
<protein>
    <submittedName>
        <fullName evidence="2">Uncharacterized protein</fullName>
    </submittedName>
</protein>
<evidence type="ECO:0000313" key="3">
    <source>
        <dbReference type="EMBL" id="CAH0521545.1"/>
    </source>
</evidence>
<dbReference type="AlphaFoldDB" id="A0AAU9KX01"/>
<dbReference type="EMBL" id="CAKLCB010000381">
    <property type="protein sequence ID" value="CAH0521545.1"/>
    <property type="molecule type" value="Genomic_DNA"/>
</dbReference>
<feature type="region of interest" description="Disordered" evidence="1">
    <location>
        <begin position="1"/>
        <end position="24"/>
    </location>
</feature>